<evidence type="ECO:0000256" key="1">
    <source>
        <dbReference type="SAM" id="SignalP"/>
    </source>
</evidence>
<dbReference type="PROSITE" id="PS51257">
    <property type="entry name" value="PROKAR_LIPOPROTEIN"/>
    <property type="match status" value="1"/>
</dbReference>
<evidence type="ECO:0000313" key="3">
    <source>
        <dbReference type="Proteomes" id="UP000064967"/>
    </source>
</evidence>
<gene>
    <name evidence="2" type="ORF">AKJ09_06560</name>
</gene>
<organism evidence="2 3">
    <name type="scientific">Labilithrix luteola</name>
    <dbReference type="NCBI Taxonomy" id="1391654"/>
    <lineage>
        <taxon>Bacteria</taxon>
        <taxon>Pseudomonadati</taxon>
        <taxon>Myxococcota</taxon>
        <taxon>Polyangia</taxon>
        <taxon>Polyangiales</taxon>
        <taxon>Labilitrichaceae</taxon>
        <taxon>Labilithrix</taxon>
    </lineage>
</organism>
<feature type="signal peptide" evidence="1">
    <location>
        <begin position="1"/>
        <end position="27"/>
    </location>
</feature>
<sequence length="489" mass="53327">MRRFAFLAPVVLSLAAACSSAPSEDVAGDEAELNYRSDVGREFDVVGEVSVPMVGLDVNLTGDARTTRASSIAKDKITDITEALDKKLFEIWPEEKRSKEKNVIAMIRMSTPSGGELREADGGYVFTYHAQVAGPNALLETLPLARDGVKRSLALEFGIHKEPLTLSWSPATQTANSYPLYADMFEDGLDVYVHVGGDHLTPRHDLDEAKAIYTELTTSLGLRSPVGRFEDLKIDSPPLKGSMTVAGKAVEVRASLVWADMAPADKLDTLLDAFKTHVKTADVVIYRGHAGTQLDYSGVVAHYNPRVSIPATEFRNLDLPSKYQLFFFDGCETYTGYADQIYEHPKKDEKNADVITSVSFASALYRGEAVRSFLHSVIDKTGEKWIPRSWDDVISGLNKTQLGPWTSIYGVHGLEDNPRMSMLADPSWIGHACTYNSDCRGDDSLCIAMPSGKTCGAACTDDSGCPTGNKCIAVTSQRFGTTKQCAPAR</sequence>
<dbReference type="STRING" id="1391654.AKJ09_06560"/>
<dbReference type="KEGG" id="llu:AKJ09_06560"/>
<name>A0A0K1Q2M8_9BACT</name>
<accession>A0A0K1Q2M8</accession>
<reference evidence="2 3" key="1">
    <citation type="submission" date="2015-08" db="EMBL/GenBank/DDBJ databases">
        <authorList>
            <person name="Babu N.S."/>
            <person name="Beckwith C.J."/>
            <person name="Beseler K.G."/>
            <person name="Brison A."/>
            <person name="Carone J.V."/>
            <person name="Caskin T.P."/>
            <person name="Diamond M."/>
            <person name="Durham M.E."/>
            <person name="Foxe J.M."/>
            <person name="Go M."/>
            <person name="Henderson B.A."/>
            <person name="Jones I.B."/>
            <person name="McGettigan J.A."/>
            <person name="Micheletti S.J."/>
            <person name="Nasrallah M.E."/>
            <person name="Ortiz D."/>
            <person name="Piller C.R."/>
            <person name="Privatt S.R."/>
            <person name="Schneider S.L."/>
            <person name="Sharp S."/>
            <person name="Smith T.C."/>
            <person name="Stanton J.D."/>
            <person name="Ullery H.E."/>
            <person name="Wilson R.J."/>
            <person name="Serrano M.G."/>
            <person name="Buck G."/>
            <person name="Lee V."/>
            <person name="Wang Y."/>
            <person name="Carvalho R."/>
            <person name="Voegtly L."/>
            <person name="Shi R."/>
            <person name="Duckworth R."/>
            <person name="Johnson A."/>
            <person name="Loviza R."/>
            <person name="Walstead R."/>
            <person name="Shah Z."/>
            <person name="Kiflezghi M."/>
            <person name="Wade K."/>
            <person name="Ball S.L."/>
            <person name="Bradley K.W."/>
            <person name="Asai D.J."/>
            <person name="Bowman C.A."/>
            <person name="Russell D.A."/>
            <person name="Pope W.H."/>
            <person name="Jacobs-Sera D."/>
            <person name="Hendrix R.W."/>
            <person name="Hatfull G.F."/>
        </authorList>
    </citation>
    <scope>NUCLEOTIDE SEQUENCE [LARGE SCALE GENOMIC DNA]</scope>
    <source>
        <strain evidence="2 3">DSM 27648</strain>
    </source>
</reference>
<dbReference type="EMBL" id="CP012333">
    <property type="protein sequence ID" value="AKU99896.1"/>
    <property type="molecule type" value="Genomic_DNA"/>
</dbReference>
<keyword evidence="3" id="KW-1185">Reference proteome</keyword>
<keyword evidence="1" id="KW-0732">Signal</keyword>
<protein>
    <submittedName>
        <fullName evidence="2">Uncharacterized protein</fullName>
    </submittedName>
</protein>
<feature type="chain" id="PRO_5005466774" evidence="1">
    <location>
        <begin position="28"/>
        <end position="489"/>
    </location>
</feature>
<dbReference type="Proteomes" id="UP000064967">
    <property type="component" value="Chromosome"/>
</dbReference>
<dbReference type="AlphaFoldDB" id="A0A0K1Q2M8"/>
<proteinExistence type="predicted"/>
<evidence type="ECO:0000313" key="2">
    <source>
        <dbReference type="EMBL" id="AKU99896.1"/>
    </source>
</evidence>